<sequence length="211" mass="23305">MYQLFNVQLLLLIIFQVSAATIILNSFTTSGPSCPPDSALTTAHIFPSSSNNGFNFTQRIDNFRPRLGPGVPITASRSNCTVTLNVTLSEPNTRIYLNLNGGYFSGYAPMIKGDTMQTVATYDWLDNPLHIRNSLILRGPNVGRFDRRGDTTDDNENYSPCNGGILTAVFYARLSTTSNEVRGEFPVDVEPEVERWGITTSMHEVPCRSTA</sequence>
<feature type="signal peptide" evidence="1">
    <location>
        <begin position="1"/>
        <end position="19"/>
    </location>
</feature>
<reference evidence="2" key="1">
    <citation type="journal article" date="2020" name="Stud. Mycol.">
        <title>101 Dothideomycetes genomes: a test case for predicting lifestyles and emergence of pathogens.</title>
        <authorList>
            <person name="Haridas S."/>
            <person name="Albert R."/>
            <person name="Binder M."/>
            <person name="Bloem J."/>
            <person name="Labutti K."/>
            <person name="Salamov A."/>
            <person name="Andreopoulos B."/>
            <person name="Baker S."/>
            <person name="Barry K."/>
            <person name="Bills G."/>
            <person name="Bluhm B."/>
            <person name="Cannon C."/>
            <person name="Castanera R."/>
            <person name="Culley D."/>
            <person name="Daum C."/>
            <person name="Ezra D."/>
            <person name="Gonzalez J."/>
            <person name="Henrissat B."/>
            <person name="Kuo A."/>
            <person name="Liang C."/>
            <person name="Lipzen A."/>
            <person name="Lutzoni F."/>
            <person name="Magnuson J."/>
            <person name="Mondo S."/>
            <person name="Nolan M."/>
            <person name="Ohm R."/>
            <person name="Pangilinan J."/>
            <person name="Park H.-J."/>
            <person name="Ramirez L."/>
            <person name="Alfaro M."/>
            <person name="Sun H."/>
            <person name="Tritt A."/>
            <person name="Yoshinaga Y."/>
            <person name="Zwiers L.-H."/>
            <person name="Turgeon B."/>
            <person name="Goodwin S."/>
            <person name="Spatafora J."/>
            <person name="Crous P."/>
            <person name="Grigoriev I."/>
        </authorList>
    </citation>
    <scope>NUCLEOTIDE SEQUENCE</scope>
    <source>
        <strain evidence="2">CBS 175.79</strain>
    </source>
</reference>
<dbReference type="OrthoDB" id="10614684at2759"/>
<evidence type="ECO:0000256" key="1">
    <source>
        <dbReference type="SAM" id="SignalP"/>
    </source>
</evidence>
<feature type="chain" id="PRO_5025653547" description="Ubiquitin 3 binding protein But2 C-terminal domain-containing protein" evidence="1">
    <location>
        <begin position="20"/>
        <end position="211"/>
    </location>
</feature>
<dbReference type="Proteomes" id="UP000799778">
    <property type="component" value="Unassembled WGS sequence"/>
</dbReference>
<dbReference type="InterPro" id="IPR025649">
    <property type="entry name" value="DUF4360"/>
</dbReference>
<dbReference type="EMBL" id="ML978075">
    <property type="protein sequence ID" value="KAF2010799.1"/>
    <property type="molecule type" value="Genomic_DNA"/>
</dbReference>
<dbReference type="Pfam" id="PF14273">
    <property type="entry name" value="DUF4360"/>
    <property type="match status" value="1"/>
</dbReference>
<keyword evidence="1" id="KW-0732">Signal</keyword>
<keyword evidence="3" id="KW-1185">Reference proteome</keyword>
<organism evidence="2 3">
    <name type="scientific">Aaosphaeria arxii CBS 175.79</name>
    <dbReference type="NCBI Taxonomy" id="1450172"/>
    <lineage>
        <taxon>Eukaryota</taxon>
        <taxon>Fungi</taxon>
        <taxon>Dikarya</taxon>
        <taxon>Ascomycota</taxon>
        <taxon>Pezizomycotina</taxon>
        <taxon>Dothideomycetes</taxon>
        <taxon>Pleosporomycetidae</taxon>
        <taxon>Pleosporales</taxon>
        <taxon>Pleosporales incertae sedis</taxon>
        <taxon>Aaosphaeria</taxon>
    </lineage>
</organism>
<gene>
    <name evidence="2" type="ORF">BU24DRAFT_427002</name>
</gene>
<evidence type="ECO:0000313" key="3">
    <source>
        <dbReference type="Proteomes" id="UP000799778"/>
    </source>
</evidence>
<evidence type="ECO:0008006" key="4">
    <source>
        <dbReference type="Google" id="ProtNLM"/>
    </source>
</evidence>
<accession>A0A6A5XD10</accession>
<protein>
    <recommendedName>
        <fullName evidence="4">Ubiquitin 3 binding protein But2 C-terminal domain-containing protein</fullName>
    </recommendedName>
</protein>
<proteinExistence type="predicted"/>
<dbReference type="RefSeq" id="XP_033379138.1">
    <property type="nucleotide sequence ID" value="XM_033529113.1"/>
</dbReference>
<dbReference type="AlphaFoldDB" id="A0A6A5XD10"/>
<evidence type="ECO:0000313" key="2">
    <source>
        <dbReference type="EMBL" id="KAF2010799.1"/>
    </source>
</evidence>
<dbReference type="GeneID" id="54286510"/>
<name>A0A6A5XD10_9PLEO</name>